<keyword evidence="3" id="KW-1185">Reference proteome</keyword>
<reference evidence="2 3" key="2">
    <citation type="submission" date="2018-10" db="EMBL/GenBank/DDBJ databases">
        <authorList>
            <consortium name="Pathogen Informatics"/>
        </authorList>
    </citation>
    <scope>NUCLEOTIDE SEQUENCE [LARGE SCALE GENOMIC DNA]</scope>
</reference>
<dbReference type="EMBL" id="UXUI01007481">
    <property type="protein sequence ID" value="VDD87823.1"/>
    <property type="molecule type" value="Genomic_DNA"/>
</dbReference>
<evidence type="ECO:0000256" key="1">
    <source>
        <dbReference type="SAM" id="MobiDB-lite"/>
    </source>
</evidence>
<gene>
    <name evidence="2" type="ORF">EVEC_LOCUS2966</name>
</gene>
<proteinExistence type="predicted"/>
<feature type="region of interest" description="Disordered" evidence="1">
    <location>
        <begin position="23"/>
        <end position="56"/>
    </location>
</feature>
<reference evidence="4" key="1">
    <citation type="submission" date="2017-02" db="UniProtKB">
        <authorList>
            <consortium name="WormBaseParasite"/>
        </authorList>
    </citation>
    <scope>IDENTIFICATION</scope>
</reference>
<protein>
    <submittedName>
        <fullName evidence="2 4">Uncharacterized protein</fullName>
    </submittedName>
</protein>
<evidence type="ECO:0000313" key="4">
    <source>
        <dbReference type="WBParaSite" id="EVEC_0000325801-mRNA-1"/>
    </source>
</evidence>
<dbReference type="WBParaSite" id="EVEC_0000325801-mRNA-1">
    <property type="protein sequence ID" value="EVEC_0000325801-mRNA-1"/>
    <property type="gene ID" value="EVEC_0000325801"/>
</dbReference>
<evidence type="ECO:0000313" key="2">
    <source>
        <dbReference type="EMBL" id="VDD87823.1"/>
    </source>
</evidence>
<evidence type="ECO:0000313" key="3">
    <source>
        <dbReference type="Proteomes" id="UP000274131"/>
    </source>
</evidence>
<dbReference type="AlphaFoldDB" id="A0A0N4V033"/>
<accession>A0A0N4V033</accession>
<name>A0A0N4V033_ENTVE</name>
<sequence>MELKTTRLLIFVVQADGKLVKEGDGDRMPTLMDRQFREDEERRREGDGGKRKERVEARKGCVEEEEAELSWICVGYAGNRLVGWLAVS</sequence>
<organism evidence="4">
    <name type="scientific">Enterobius vermicularis</name>
    <name type="common">Human pinworm</name>
    <dbReference type="NCBI Taxonomy" id="51028"/>
    <lineage>
        <taxon>Eukaryota</taxon>
        <taxon>Metazoa</taxon>
        <taxon>Ecdysozoa</taxon>
        <taxon>Nematoda</taxon>
        <taxon>Chromadorea</taxon>
        <taxon>Rhabditida</taxon>
        <taxon>Spirurina</taxon>
        <taxon>Oxyuridomorpha</taxon>
        <taxon>Oxyuroidea</taxon>
        <taxon>Oxyuridae</taxon>
        <taxon>Enterobius</taxon>
    </lineage>
</organism>
<dbReference type="Proteomes" id="UP000274131">
    <property type="component" value="Unassembled WGS sequence"/>
</dbReference>
<feature type="compositionally biased region" description="Basic and acidic residues" evidence="1">
    <location>
        <begin position="34"/>
        <end position="56"/>
    </location>
</feature>